<gene>
    <name evidence="1" type="ORF">S01H1_37653</name>
</gene>
<sequence length="212" mass="23567">SVGPERTSYYSVTADRQSDIFIEVSDLAGDAELYYYGQDGTYQDWITASQGSTLDVQDYLVTGGTTLYFSIIDYRDEYGEGEGYTINVYQQFILDSTGIMIRGDIYTEAQELVSGRSYRESLKPEGLNYYTVTMSAGSTLTVQVDGLSQYAALSWFDVQEGSYSGAYSSSDETAQRLEVSGLSPGMVCYFYISGDTTLIRPGELFEITVREQ</sequence>
<evidence type="ECO:0000313" key="1">
    <source>
        <dbReference type="EMBL" id="GAG13300.1"/>
    </source>
</evidence>
<proteinExistence type="predicted"/>
<feature type="non-terminal residue" evidence="1">
    <location>
        <position position="1"/>
    </location>
</feature>
<name>X0V5C1_9ZZZZ</name>
<dbReference type="EMBL" id="BARS01023656">
    <property type="protein sequence ID" value="GAG13300.1"/>
    <property type="molecule type" value="Genomic_DNA"/>
</dbReference>
<reference evidence="1" key="1">
    <citation type="journal article" date="2014" name="Front. Microbiol.">
        <title>High frequency of phylogenetically diverse reductive dehalogenase-homologous genes in deep subseafloor sedimentary metagenomes.</title>
        <authorList>
            <person name="Kawai M."/>
            <person name="Futagami T."/>
            <person name="Toyoda A."/>
            <person name="Takaki Y."/>
            <person name="Nishi S."/>
            <person name="Hori S."/>
            <person name="Arai W."/>
            <person name="Tsubouchi T."/>
            <person name="Morono Y."/>
            <person name="Uchiyama I."/>
            <person name="Ito T."/>
            <person name="Fujiyama A."/>
            <person name="Inagaki F."/>
            <person name="Takami H."/>
        </authorList>
    </citation>
    <scope>NUCLEOTIDE SEQUENCE</scope>
    <source>
        <strain evidence="1">Expedition CK06-06</strain>
    </source>
</reference>
<protein>
    <recommendedName>
        <fullName evidence="2">Peptidase C-terminal archaeal/bacterial domain-containing protein</fullName>
    </recommendedName>
</protein>
<comment type="caution">
    <text evidence="1">The sequence shown here is derived from an EMBL/GenBank/DDBJ whole genome shotgun (WGS) entry which is preliminary data.</text>
</comment>
<dbReference type="AlphaFoldDB" id="X0V5C1"/>
<accession>X0V5C1</accession>
<organism evidence="1">
    <name type="scientific">marine sediment metagenome</name>
    <dbReference type="NCBI Taxonomy" id="412755"/>
    <lineage>
        <taxon>unclassified sequences</taxon>
        <taxon>metagenomes</taxon>
        <taxon>ecological metagenomes</taxon>
    </lineage>
</organism>
<evidence type="ECO:0008006" key="2">
    <source>
        <dbReference type="Google" id="ProtNLM"/>
    </source>
</evidence>